<keyword evidence="4 5" id="KW-0274">FAD</keyword>
<keyword evidence="5" id="KW-0560">Oxidoreductase</keyword>
<dbReference type="CDD" id="cd00567">
    <property type="entry name" value="ACAD"/>
    <property type="match status" value="1"/>
</dbReference>
<keyword evidence="3 5" id="KW-0285">Flavoprotein</keyword>
<dbReference type="SUPFAM" id="SSF56645">
    <property type="entry name" value="Acyl-CoA dehydrogenase NM domain-like"/>
    <property type="match status" value="1"/>
</dbReference>
<dbReference type="Proteomes" id="UP001597145">
    <property type="component" value="Unassembled WGS sequence"/>
</dbReference>
<dbReference type="Pfam" id="PF02770">
    <property type="entry name" value="Acyl-CoA_dh_M"/>
    <property type="match status" value="1"/>
</dbReference>
<gene>
    <name evidence="8" type="ORF">ACFSCY_29835</name>
</gene>
<dbReference type="Gene3D" id="1.10.540.10">
    <property type="entry name" value="Acyl-CoA dehydrogenase/oxidase, N-terminal domain"/>
    <property type="match status" value="1"/>
</dbReference>
<comment type="caution">
    <text evidence="8">The sequence shown here is derived from an EMBL/GenBank/DDBJ whole genome shotgun (WGS) entry which is preliminary data.</text>
</comment>
<protein>
    <submittedName>
        <fullName evidence="8">Acyl-CoA dehydrogenase</fullName>
    </submittedName>
</protein>
<proteinExistence type="inferred from homology"/>
<evidence type="ECO:0000256" key="4">
    <source>
        <dbReference type="ARBA" id="ARBA00022827"/>
    </source>
</evidence>
<dbReference type="InterPro" id="IPR009075">
    <property type="entry name" value="AcylCo_DH/oxidase_C"/>
</dbReference>
<dbReference type="Gene3D" id="1.20.140.10">
    <property type="entry name" value="Butyryl-CoA Dehydrogenase, subunit A, domain 3"/>
    <property type="match status" value="1"/>
</dbReference>
<dbReference type="InterPro" id="IPR006091">
    <property type="entry name" value="Acyl-CoA_Oxase/DH_mid-dom"/>
</dbReference>
<evidence type="ECO:0000256" key="2">
    <source>
        <dbReference type="ARBA" id="ARBA00009347"/>
    </source>
</evidence>
<evidence type="ECO:0000313" key="8">
    <source>
        <dbReference type="EMBL" id="MFD1533632.1"/>
    </source>
</evidence>
<dbReference type="EMBL" id="JBHUCP010000025">
    <property type="protein sequence ID" value="MFD1533632.1"/>
    <property type="molecule type" value="Genomic_DNA"/>
</dbReference>
<organism evidence="8 9">
    <name type="scientific">Pseudonocardia aurantiaca</name>
    <dbReference type="NCBI Taxonomy" id="75290"/>
    <lineage>
        <taxon>Bacteria</taxon>
        <taxon>Bacillati</taxon>
        <taxon>Actinomycetota</taxon>
        <taxon>Actinomycetes</taxon>
        <taxon>Pseudonocardiales</taxon>
        <taxon>Pseudonocardiaceae</taxon>
        <taxon>Pseudonocardia</taxon>
    </lineage>
</organism>
<feature type="domain" description="Acyl-CoA dehydrogenase/oxidase C-terminal" evidence="6">
    <location>
        <begin position="232"/>
        <end position="379"/>
    </location>
</feature>
<dbReference type="PANTHER" id="PTHR43884">
    <property type="entry name" value="ACYL-COA DEHYDROGENASE"/>
    <property type="match status" value="1"/>
</dbReference>
<evidence type="ECO:0000259" key="7">
    <source>
        <dbReference type="Pfam" id="PF02770"/>
    </source>
</evidence>
<dbReference type="RefSeq" id="WP_343985748.1">
    <property type="nucleotide sequence ID" value="NZ_BAAAJG010000026.1"/>
</dbReference>
<dbReference type="InterPro" id="IPR009100">
    <property type="entry name" value="AcylCoA_DH/oxidase_NM_dom_sf"/>
</dbReference>
<evidence type="ECO:0000313" key="9">
    <source>
        <dbReference type="Proteomes" id="UP001597145"/>
    </source>
</evidence>
<evidence type="ECO:0000259" key="6">
    <source>
        <dbReference type="Pfam" id="PF00441"/>
    </source>
</evidence>
<accession>A0ABW4FX47</accession>
<dbReference type="Gene3D" id="2.40.110.10">
    <property type="entry name" value="Butyryl-CoA Dehydrogenase, subunit A, domain 2"/>
    <property type="match status" value="1"/>
</dbReference>
<dbReference type="PANTHER" id="PTHR43884:SF19">
    <property type="entry name" value="ACYL-COA DEHYDROGENASE FADE4-RELATED"/>
    <property type="match status" value="1"/>
</dbReference>
<comment type="cofactor">
    <cofactor evidence="1 5">
        <name>FAD</name>
        <dbReference type="ChEBI" id="CHEBI:57692"/>
    </cofactor>
</comment>
<dbReference type="SUPFAM" id="SSF47203">
    <property type="entry name" value="Acyl-CoA dehydrogenase C-terminal domain-like"/>
    <property type="match status" value="1"/>
</dbReference>
<reference evidence="9" key="1">
    <citation type="journal article" date="2019" name="Int. J. Syst. Evol. Microbiol.">
        <title>The Global Catalogue of Microorganisms (GCM) 10K type strain sequencing project: providing services to taxonomists for standard genome sequencing and annotation.</title>
        <authorList>
            <consortium name="The Broad Institute Genomics Platform"/>
            <consortium name="The Broad Institute Genome Sequencing Center for Infectious Disease"/>
            <person name="Wu L."/>
            <person name="Ma J."/>
        </authorList>
    </citation>
    <scope>NUCLEOTIDE SEQUENCE [LARGE SCALE GENOMIC DNA]</scope>
    <source>
        <strain evidence="9">JCM 12165</strain>
    </source>
</reference>
<dbReference type="Pfam" id="PF00441">
    <property type="entry name" value="Acyl-CoA_dh_1"/>
    <property type="match status" value="1"/>
</dbReference>
<dbReference type="InterPro" id="IPR037069">
    <property type="entry name" value="AcylCoA_DH/ox_N_sf"/>
</dbReference>
<comment type="similarity">
    <text evidence="2 5">Belongs to the acyl-CoA dehydrogenase family.</text>
</comment>
<keyword evidence="9" id="KW-1185">Reference proteome</keyword>
<sequence length="565" mass="61007">MTVATAPPVEAFERELGDPREATGVFSYARCNALDKAEAFPDEIIELVNAQGLQRHYVPEEFGGALGEFPVVLDLVRAVARRDLTVAIAHTKTFLGVVGAWVSPNTSMTHTLARQALDGFAISSGMTERAHGSDLVASEVRAKEVRGGFELSGEKWLINNATRSRTMSVLARTGEGPRGLDVLVVDKTTLRPETYRCLPKVRTHGIRSADISGLAFDGAFVPTEARLGRPHTGLETMLKGLQLTRTLCGGLSLGAGEHALRLTLDVAERRRYGRVLLDQPEAVRTLADAGADHLVNEAVALVGCRGIHAISEETSVVAAVVKYLLPSRTDRMIADLGRWLGVRSQLVDADTDGRFQKLARDHRVIHFFDGNTLVNLNMLVNEFPAIARHVATPYDDEALRIALDPGRPLPPFKMRSVRLVTRTGSTLLRALPDLAAGAAGTPAGPLAARLLDHHRRLLAELADHQPPGVKVPRHVFAQAERLTLCWAGAAVLGLASHADPPAGDPLWTDGLWQRAALGRILAALGEPTGRPAGQDHELVHALRDRLRNGQSLSVLPHRVAEGVGR</sequence>
<evidence type="ECO:0000256" key="1">
    <source>
        <dbReference type="ARBA" id="ARBA00001974"/>
    </source>
</evidence>
<evidence type="ECO:0000256" key="3">
    <source>
        <dbReference type="ARBA" id="ARBA00022630"/>
    </source>
</evidence>
<dbReference type="InterPro" id="IPR046373">
    <property type="entry name" value="Acyl-CoA_Oxase/DH_mid-dom_sf"/>
</dbReference>
<name>A0ABW4FX47_9PSEU</name>
<evidence type="ECO:0000256" key="5">
    <source>
        <dbReference type="RuleBase" id="RU362125"/>
    </source>
</evidence>
<dbReference type="InterPro" id="IPR036250">
    <property type="entry name" value="AcylCo_DH-like_C"/>
</dbReference>
<feature type="domain" description="Acyl-CoA oxidase/dehydrogenase middle" evidence="7">
    <location>
        <begin position="125"/>
        <end position="217"/>
    </location>
</feature>